<dbReference type="Proteomes" id="UP000664203">
    <property type="component" value="Unassembled WGS sequence"/>
</dbReference>
<evidence type="ECO:0000256" key="2">
    <source>
        <dbReference type="RuleBase" id="RU000363"/>
    </source>
</evidence>
<comment type="caution">
    <text evidence="3">The sequence shown here is derived from an EMBL/GenBank/DDBJ whole genome shotgun (WGS) entry which is preliminary data.</text>
</comment>
<gene>
    <name evidence="3" type="ORF">ALECFALPRED_000524</name>
</gene>
<dbReference type="InterPro" id="IPR036291">
    <property type="entry name" value="NAD(P)-bd_dom_sf"/>
</dbReference>
<dbReference type="InterPro" id="IPR051468">
    <property type="entry name" value="Fungal_SecMetab_SDRs"/>
</dbReference>
<comment type="similarity">
    <text evidence="1 2">Belongs to the short-chain dehydrogenases/reductases (SDR) family.</text>
</comment>
<dbReference type="PRINTS" id="PR00081">
    <property type="entry name" value="GDHRDH"/>
</dbReference>
<keyword evidence="4" id="KW-1185">Reference proteome</keyword>
<protein>
    <submittedName>
        <fullName evidence="3">Uncharacterized protein</fullName>
    </submittedName>
</protein>
<dbReference type="PRINTS" id="PR00080">
    <property type="entry name" value="SDRFAMILY"/>
</dbReference>
<evidence type="ECO:0000313" key="3">
    <source>
        <dbReference type="EMBL" id="CAF9943509.1"/>
    </source>
</evidence>
<evidence type="ECO:0000313" key="4">
    <source>
        <dbReference type="Proteomes" id="UP000664203"/>
    </source>
</evidence>
<reference evidence="3" key="1">
    <citation type="submission" date="2021-03" db="EMBL/GenBank/DDBJ databases">
        <authorList>
            <person name="Tagirdzhanova G."/>
        </authorList>
    </citation>
    <scope>NUCLEOTIDE SEQUENCE</scope>
</reference>
<accession>A0A8H3JA84</accession>
<dbReference type="PANTHER" id="PTHR43544">
    <property type="entry name" value="SHORT-CHAIN DEHYDROGENASE/REDUCTASE"/>
    <property type="match status" value="1"/>
</dbReference>
<proteinExistence type="inferred from homology"/>
<dbReference type="GO" id="GO:0016491">
    <property type="term" value="F:oxidoreductase activity"/>
    <property type="evidence" value="ECO:0007669"/>
    <property type="project" value="TreeGrafter"/>
</dbReference>
<dbReference type="Pfam" id="PF00106">
    <property type="entry name" value="adh_short"/>
    <property type="match status" value="1"/>
</dbReference>
<organism evidence="3 4">
    <name type="scientific">Alectoria fallacina</name>
    <dbReference type="NCBI Taxonomy" id="1903189"/>
    <lineage>
        <taxon>Eukaryota</taxon>
        <taxon>Fungi</taxon>
        <taxon>Dikarya</taxon>
        <taxon>Ascomycota</taxon>
        <taxon>Pezizomycotina</taxon>
        <taxon>Lecanoromycetes</taxon>
        <taxon>OSLEUM clade</taxon>
        <taxon>Lecanoromycetidae</taxon>
        <taxon>Lecanorales</taxon>
        <taxon>Lecanorineae</taxon>
        <taxon>Parmeliaceae</taxon>
        <taxon>Alectoria</taxon>
    </lineage>
</organism>
<dbReference type="AlphaFoldDB" id="A0A8H3JA84"/>
<dbReference type="SUPFAM" id="SSF51735">
    <property type="entry name" value="NAD(P)-binding Rossmann-fold domains"/>
    <property type="match status" value="1"/>
</dbReference>
<dbReference type="InterPro" id="IPR002347">
    <property type="entry name" value="SDR_fam"/>
</dbReference>
<dbReference type="PANTHER" id="PTHR43544:SF32">
    <property type="entry name" value="CHAIN DEHYDROGENASE, PUTATIVE (AFU_ORTHOLOGUE AFUA_5G01530)-RELATED"/>
    <property type="match status" value="1"/>
</dbReference>
<sequence length="243" mass="25323">MSSSAGESSKTIVLISGANQGVGFEIVKKLSEDPNFHILMGTRSLSNGQAAISSLPDGVVVEPIELDVTSDPSIAAAADVVASKYGRLDVLINNAGIGPYAFPAEASTRERFTRIFSTNVTGAACLTDAFIPLLQKSSQPRIIFVSSGVGSLTLTLDPSRAGVDAPAYKASKAAMNMLMATYATKLTEEKWRVNSCTPRLSATAFTKGVGRDPSIGAIIACRLATGEVGGTGGFWDNEGTIAW</sequence>
<dbReference type="OrthoDB" id="1933717at2759"/>
<name>A0A8H3JA84_9LECA</name>
<dbReference type="GO" id="GO:0019748">
    <property type="term" value="P:secondary metabolic process"/>
    <property type="evidence" value="ECO:0007669"/>
    <property type="project" value="TreeGrafter"/>
</dbReference>
<dbReference type="GO" id="GO:0005737">
    <property type="term" value="C:cytoplasm"/>
    <property type="evidence" value="ECO:0007669"/>
    <property type="project" value="TreeGrafter"/>
</dbReference>
<evidence type="ECO:0000256" key="1">
    <source>
        <dbReference type="ARBA" id="ARBA00006484"/>
    </source>
</evidence>
<dbReference type="Gene3D" id="3.40.50.720">
    <property type="entry name" value="NAD(P)-binding Rossmann-like Domain"/>
    <property type="match status" value="1"/>
</dbReference>
<dbReference type="EMBL" id="CAJPDR010001076">
    <property type="protein sequence ID" value="CAF9943509.1"/>
    <property type="molecule type" value="Genomic_DNA"/>
</dbReference>